<dbReference type="AlphaFoldDB" id="A0A1L9SNM8"/>
<dbReference type="GO" id="GO:0005730">
    <property type="term" value="C:nucleolus"/>
    <property type="evidence" value="ECO:0007669"/>
    <property type="project" value="TreeGrafter"/>
</dbReference>
<feature type="compositionally biased region" description="Basic residues" evidence="1">
    <location>
        <begin position="287"/>
        <end position="299"/>
    </location>
</feature>
<dbReference type="GeneID" id="34610347"/>
<feature type="compositionally biased region" description="Basic and acidic residues" evidence="1">
    <location>
        <begin position="223"/>
        <end position="235"/>
    </location>
</feature>
<dbReference type="EMBL" id="KV878338">
    <property type="protein sequence ID" value="OJJ48835.1"/>
    <property type="molecule type" value="Genomic_DNA"/>
</dbReference>
<protein>
    <recommendedName>
        <fullName evidence="4">Protein FAF1</fullName>
    </recommendedName>
</protein>
<feature type="region of interest" description="Disordered" evidence="1">
    <location>
        <begin position="45"/>
        <end position="153"/>
    </location>
</feature>
<sequence length="299" mass="32901">MIGKRKRDKSVVSRSTIEDSSDSPSASTDAAHDVFRRYFEAKFQPLKPQSVQKAEPGEGMDDHLDESVTGSDWDGLSEGEEDEGEDEEDQGVEVEVVDHTASYNTKDDLLDKKARKAFMSAKVPSSVTASRSKATSTKDTEKETKKEEGEDALDVQNLKNDLALQRLLRESHLLDSASDLAPTGKNRHKAIDLRLQALGAKTSIFKQEKMPSAHRLGINAKAAMKEDKRRREAKENGIILEKPTFKSNASDAKRRERGVGGPSIGKFAGGALNLSKRDLARVQGPSRRGRGKGKSRGRR</sequence>
<dbReference type="PANTHER" id="PTHR28096:SF1">
    <property type="entry name" value="PROTEIN FAF1"/>
    <property type="match status" value="1"/>
</dbReference>
<dbReference type="GO" id="GO:0000462">
    <property type="term" value="P:maturation of SSU-rRNA from tricistronic rRNA transcript (SSU-rRNA, 5.8S rRNA, LSU-rRNA)"/>
    <property type="evidence" value="ECO:0007669"/>
    <property type="project" value="TreeGrafter"/>
</dbReference>
<dbReference type="VEuPathDB" id="FungiDB:ASPZODRAFT_13573"/>
<dbReference type="Proteomes" id="UP000184188">
    <property type="component" value="Unassembled WGS sequence"/>
</dbReference>
<evidence type="ECO:0008006" key="4">
    <source>
        <dbReference type="Google" id="ProtNLM"/>
    </source>
</evidence>
<dbReference type="PANTHER" id="PTHR28096">
    <property type="entry name" value="PROTEIN FAF1"/>
    <property type="match status" value="1"/>
</dbReference>
<evidence type="ECO:0000313" key="2">
    <source>
        <dbReference type="EMBL" id="OJJ48835.1"/>
    </source>
</evidence>
<keyword evidence="3" id="KW-1185">Reference proteome</keyword>
<organism evidence="2 3">
    <name type="scientific">Penicilliopsis zonata CBS 506.65</name>
    <dbReference type="NCBI Taxonomy" id="1073090"/>
    <lineage>
        <taxon>Eukaryota</taxon>
        <taxon>Fungi</taxon>
        <taxon>Dikarya</taxon>
        <taxon>Ascomycota</taxon>
        <taxon>Pezizomycotina</taxon>
        <taxon>Eurotiomycetes</taxon>
        <taxon>Eurotiomycetidae</taxon>
        <taxon>Eurotiales</taxon>
        <taxon>Aspergillaceae</taxon>
        <taxon>Penicilliopsis</taxon>
    </lineage>
</organism>
<name>A0A1L9SNM8_9EURO</name>
<evidence type="ECO:0000256" key="1">
    <source>
        <dbReference type="SAM" id="MobiDB-lite"/>
    </source>
</evidence>
<feature type="region of interest" description="Disordered" evidence="1">
    <location>
        <begin position="1"/>
        <end position="29"/>
    </location>
</feature>
<evidence type="ECO:0000313" key="3">
    <source>
        <dbReference type="Proteomes" id="UP000184188"/>
    </source>
</evidence>
<dbReference type="Pfam" id="PF15375">
    <property type="entry name" value="FSAF1"/>
    <property type="match status" value="1"/>
</dbReference>
<gene>
    <name evidence="2" type="ORF">ASPZODRAFT_13573</name>
</gene>
<feature type="region of interest" description="Disordered" evidence="1">
    <location>
        <begin position="216"/>
        <end position="299"/>
    </location>
</feature>
<dbReference type="InterPro" id="IPR053030">
    <property type="entry name" value="Ribosomal_biogenesis_FAF1-like"/>
</dbReference>
<accession>A0A1L9SNM8</accession>
<dbReference type="OrthoDB" id="5556956at2759"/>
<feature type="compositionally biased region" description="Acidic residues" evidence="1">
    <location>
        <begin position="75"/>
        <end position="92"/>
    </location>
</feature>
<dbReference type="RefSeq" id="XP_022583345.1">
    <property type="nucleotide sequence ID" value="XM_022723882.1"/>
</dbReference>
<feature type="compositionally biased region" description="Basic and acidic residues" evidence="1">
    <location>
        <begin position="136"/>
        <end position="148"/>
    </location>
</feature>
<reference evidence="3" key="1">
    <citation type="journal article" date="2017" name="Genome Biol.">
        <title>Comparative genomics reveals high biological diversity and specific adaptations in the industrially and medically important fungal genus Aspergillus.</title>
        <authorList>
            <person name="de Vries R.P."/>
            <person name="Riley R."/>
            <person name="Wiebenga A."/>
            <person name="Aguilar-Osorio G."/>
            <person name="Amillis S."/>
            <person name="Uchima C.A."/>
            <person name="Anderluh G."/>
            <person name="Asadollahi M."/>
            <person name="Askin M."/>
            <person name="Barry K."/>
            <person name="Battaglia E."/>
            <person name="Bayram O."/>
            <person name="Benocci T."/>
            <person name="Braus-Stromeyer S.A."/>
            <person name="Caldana C."/>
            <person name="Canovas D."/>
            <person name="Cerqueira G.C."/>
            <person name="Chen F."/>
            <person name="Chen W."/>
            <person name="Choi C."/>
            <person name="Clum A."/>
            <person name="Dos Santos R.A."/>
            <person name="Damasio A.R."/>
            <person name="Diallinas G."/>
            <person name="Emri T."/>
            <person name="Fekete E."/>
            <person name="Flipphi M."/>
            <person name="Freyberg S."/>
            <person name="Gallo A."/>
            <person name="Gournas C."/>
            <person name="Habgood R."/>
            <person name="Hainaut M."/>
            <person name="Harispe M.L."/>
            <person name="Henrissat B."/>
            <person name="Hilden K.S."/>
            <person name="Hope R."/>
            <person name="Hossain A."/>
            <person name="Karabika E."/>
            <person name="Karaffa L."/>
            <person name="Karanyi Z."/>
            <person name="Krasevec N."/>
            <person name="Kuo A."/>
            <person name="Kusch H."/>
            <person name="LaButti K."/>
            <person name="Lagendijk E.L."/>
            <person name="Lapidus A."/>
            <person name="Levasseur A."/>
            <person name="Lindquist E."/>
            <person name="Lipzen A."/>
            <person name="Logrieco A.F."/>
            <person name="MacCabe A."/>
            <person name="Maekelae M.R."/>
            <person name="Malavazi I."/>
            <person name="Melin P."/>
            <person name="Meyer V."/>
            <person name="Mielnichuk N."/>
            <person name="Miskei M."/>
            <person name="Molnar A.P."/>
            <person name="Mule G."/>
            <person name="Ngan C.Y."/>
            <person name="Orejas M."/>
            <person name="Orosz E."/>
            <person name="Ouedraogo J.P."/>
            <person name="Overkamp K.M."/>
            <person name="Park H.-S."/>
            <person name="Perrone G."/>
            <person name="Piumi F."/>
            <person name="Punt P.J."/>
            <person name="Ram A.F."/>
            <person name="Ramon A."/>
            <person name="Rauscher S."/>
            <person name="Record E."/>
            <person name="Riano-Pachon D.M."/>
            <person name="Robert V."/>
            <person name="Roehrig J."/>
            <person name="Ruller R."/>
            <person name="Salamov A."/>
            <person name="Salih N.S."/>
            <person name="Samson R.A."/>
            <person name="Sandor E."/>
            <person name="Sanguinetti M."/>
            <person name="Schuetze T."/>
            <person name="Sepcic K."/>
            <person name="Shelest E."/>
            <person name="Sherlock G."/>
            <person name="Sophianopoulou V."/>
            <person name="Squina F.M."/>
            <person name="Sun H."/>
            <person name="Susca A."/>
            <person name="Todd R.B."/>
            <person name="Tsang A."/>
            <person name="Unkles S.E."/>
            <person name="van de Wiele N."/>
            <person name="van Rossen-Uffink D."/>
            <person name="Oliveira J.V."/>
            <person name="Vesth T.C."/>
            <person name="Visser J."/>
            <person name="Yu J.-H."/>
            <person name="Zhou M."/>
            <person name="Andersen M.R."/>
            <person name="Archer D.B."/>
            <person name="Baker S.E."/>
            <person name="Benoit I."/>
            <person name="Brakhage A.A."/>
            <person name="Braus G.H."/>
            <person name="Fischer R."/>
            <person name="Frisvad J.C."/>
            <person name="Goldman G.H."/>
            <person name="Houbraken J."/>
            <person name="Oakley B."/>
            <person name="Pocsi I."/>
            <person name="Scazzocchio C."/>
            <person name="Seiboth B."/>
            <person name="vanKuyk P.A."/>
            <person name="Wortman J."/>
            <person name="Dyer P.S."/>
            <person name="Grigoriev I.V."/>
        </authorList>
    </citation>
    <scope>NUCLEOTIDE SEQUENCE [LARGE SCALE GENOMIC DNA]</scope>
    <source>
        <strain evidence="3">CBS 506.65</strain>
    </source>
</reference>
<dbReference type="InterPro" id="IPR027973">
    <property type="entry name" value="FSAF1-like"/>
</dbReference>
<proteinExistence type="predicted"/>
<dbReference type="STRING" id="1073090.A0A1L9SNM8"/>